<evidence type="ECO:0000256" key="1">
    <source>
        <dbReference type="SAM" id="MobiDB-lite"/>
    </source>
</evidence>
<protein>
    <submittedName>
        <fullName evidence="3">Aspartate/glutamate/uridylate kinase</fullName>
    </submittedName>
</protein>
<evidence type="ECO:0000259" key="2">
    <source>
        <dbReference type="Pfam" id="PF00696"/>
    </source>
</evidence>
<keyword evidence="3" id="KW-0418">Kinase</keyword>
<organism evidence="3 4">
    <name type="scientific">Methylorubrum populi</name>
    <dbReference type="NCBI Taxonomy" id="223967"/>
    <lineage>
        <taxon>Bacteria</taxon>
        <taxon>Pseudomonadati</taxon>
        <taxon>Pseudomonadota</taxon>
        <taxon>Alphaproteobacteria</taxon>
        <taxon>Hyphomicrobiales</taxon>
        <taxon>Methylobacteriaceae</taxon>
        <taxon>Methylorubrum</taxon>
    </lineage>
</organism>
<dbReference type="EMBL" id="AP014809">
    <property type="protein sequence ID" value="BAU90504.1"/>
    <property type="molecule type" value="Genomic_DNA"/>
</dbReference>
<dbReference type="SUPFAM" id="SSF53633">
    <property type="entry name" value="Carbamate kinase-like"/>
    <property type="match status" value="1"/>
</dbReference>
<dbReference type="GO" id="GO:0016301">
    <property type="term" value="F:kinase activity"/>
    <property type="evidence" value="ECO:0007669"/>
    <property type="project" value="UniProtKB-KW"/>
</dbReference>
<sequence length="244" mass="24918">MTVMTSATPIPLPSAGEGGPRKGSGEGPAPDCPETSLPSAACSAGTLPRRGGRVSGGAVIKIGGSLVSDRTRLRAILAECADEAPVAIVPGGGPFADAVRTTQGQLGFDDAFAHRLALDAMGRMAEVFCAVEPRLTIAASLEAVADALGRGRSVIWDPVALKAGHPDIAESWEVTSDSLALWLASVIGADRCILMKSANSPAETDPHILARDGLVDAAFPRFAAAFPGAIVIRGSDAPHERHAA</sequence>
<evidence type="ECO:0000313" key="4">
    <source>
        <dbReference type="Proteomes" id="UP000218288"/>
    </source>
</evidence>
<keyword evidence="3" id="KW-0808">Transferase</keyword>
<evidence type="ECO:0000313" key="3">
    <source>
        <dbReference type="EMBL" id="BAU90504.1"/>
    </source>
</evidence>
<accession>A0A160PDE0</accession>
<dbReference type="Proteomes" id="UP000218288">
    <property type="component" value="Chromosome"/>
</dbReference>
<dbReference type="InterPro" id="IPR036393">
    <property type="entry name" value="AceGlu_kinase-like_sf"/>
</dbReference>
<feature type="domain" description="Aspartate/glutamate/uridylate kinase" evidence="2">
    <location>
        <begin position="59"/>
        <end position="129"/>
    </location>
</feature>
<dbReference type="InterPro" id="IPR001048">
    <property type="entry name" value="Asp/Glu/Uridylate_kinase"/>
</dbReference>
<dbReference type="AlphaFoldDB" id="A0A160PDE0"/>
<dbReference type="Gene3D" id="3.40.1160.10">
    <property type="entry name" value="Acetylglutamate kinase-like"/>
    <property type="match status" value="1"/>
</dbReference>
<feature type="region of interest" description="Disordered" evidence="1">
    <location>
        <begin position="1"/>
        <end position="50"/>
    </location>
</feature>
<name>A0A160PDE0_9HYPH</name>
<proteinExistence type="predicted"/>
<dbReference type="Pfam" id="PF00696">
    <property type="entry name" value="AA_kinase"/>
    <property type="match status" value="1"/>
</dbReference>
<reference evidence="3 4" key="1">
    <citation type="journal article" date="2016" name="Genome Announc.">
        <title>Complete Genome Sequence of Methylobacterium populi P-1M, Isolated from Pink-Pigmented Household Biofilm.</title>
        <authorList>
            <person name="Morohoshi T."/>
            <person name="Ikeda T."/>
        </authorList>
    </citation>
    <scope>NUCLEOTIDE SEQUENCE [LARGE SCALE GENOMIC DNA]</scope>
    <source>
        <strain evidence="3 4">P-1M</strain>
    </source>
</reference>
<gene>
    <name evidence="3" type="ORF">MPPM_1899</name>
</gene>